<evidence type="ECO:0000256" key="2">
    <source>
        <dbReference type="SAM" id="Phobius"/>
    </source>
</evidence>
<evidence type="ECO:0000313" key="4">
    <source>
        <dbReference type="EMBL" id="NYT36896.1"/>
    </source>
</evidence>
<feature type="compositionally biased region" description="Low complexity" evidence="1">
    <location>
        <begin position="434"/>
        <end position="444"/>
    </location>
</feature>
<feature type="compositionally biased region" description="Gly residues" evidence="1">
    <location>
        <begin position="591"/>
        <end position="606"/>
    </location>
</feature>
<feature type="domain" description="FimV N-terminal" evidence="3">
    <location>
        <begin position="36"/>
        <end position="136"/>
    </location>
</feature>
<evidence type="ECO:0000256" key="1">
    <source>
        <dbReference type="SAM" id="MobiDB-lite"/>
    </source>
</evidence>
<protein>
    <recommendedName>
        <fullName evidence="3">FimV N-terminal domain-containing protein</fullName>
    </recommendedName>
</protein>
<dbReference type="EMBL" id="JACCEW010000002">
    <property type="protein sequence ID" value="NYT36896.1"/>
    <property type="molecule type" value="Genomic_DNA"/>
</dbReference>
<dbReference type="InterPro" id="IPR057840">
    <property type="entry name" value="FimV_N"/>
</dbReference>
<feature type="compositionally biased region" description="Polar residues" evidence="1">
    <location>
        <begin position="572"/>
        <end position="584"/>
    </location>
</feature>
<gene>
    <name evidence="4" type="ORF">H0A68_08425</name>
</gene>
<keyword evidence="2" id="KW-0472">Membrane</keyword>
<feature type="transmembrane region" description="Helical" evidence="2">
    <location>
        <begin position="629"/>
        <end position="648"/>
    </location>
</feature>
<organism evidence="4 5">
    <name type="scientific">Allopusillimonas soli</name>
    <dbReference type="NCBI Taxonomy" id="659016"/>
    <lineage>
        <taxon>Bacteria</taxon>
        <taxon>Pseudomonadati</taxon>
        <taxon>Pseudomonadota</taxon>
        <taxon>Betaproteobacteria</taxon>
        <taxon>Burkholderiales</taxon>
        <taxon>Alcaligenaceae</taxon>
        <taxon>Allopusillimonas</taxon>
    </lineage>
</organism>
<dbReference type="NCBIfam" id="TIGR03505">
    <property type="entry name" value="FimV_core"/>
    <property type="match status" value="1"/>
</dbReference>
<feature type="compositionally biased region" description="Gly residues" evidence="1">
    <location>
        <begin position="418"/>
        <end position="433"/>
    </location>
</feature>
<feature type="compositionally biased region" description="Polar residues" evidence="1">
    <location>
        <begin position="512"/>
        <end position="525"/>
    </location>
</feature>
<sequence length="693" mass="69454">MRPRSALSPAFMVTQARPWLGALALALACSGVQAAQLGHSRLVSRLGQPLRADVQINQLSQDASRHLTVQLAPLDEWKRAGLEPPVSLGSIQLRIADGYTPGTKVVHLSSSQTFDKPVADLLLDVTTPAGRQRYQVSLLTLGMPAATNPAAQYEAGRRIRVEQGDTMVGIAEHNAVQGVTAYQLMIALQRANPKSFIHDNLNLVKAGATLVMPSYASLTAISDREARRIFMEQARAFALYRQKAAGATTVVERDATSGAVSEGADKPAARGEPAAQDRLELSGAAGSEDNDAATHKNIQESVDRVSQLEENVRHLDQALQAQGGAASSLVAEGAKSLGNTLADAFTGGAGDTDEGQAGKGANAAASGGAEASAAVDGTGAASTTGDARAAKKVESGAGRQGAADDARTYDDTLHSGTPNGGTPNGGTPNGGTPNGSTPNSGTPNDGAMNDGATNGGAAIGGSAAQGNGSGATTGANAANGGGASLNGTDAAAADAAAASGNALPADKAANGTAGSDNTVAQTSAGQGSGGTAEAPPAQAESASQAGSSSASPAGKEGDAQSSSRDAGDKTQESTSSGTENQATRKQQDGQVGPGGAPGRQGAGGQAGAESNSSHSNGADTKVSWLQEHLLGTLTGILALIVLIVAWLLRRANAARGDGRDGVITEAMVQEKLDQINLDLSESSPPESDRSPKH</sequence>
<keyword evidence="5" id="KW-1185">Reference proteome</keyword>
<accession>A0A853FFV8</accession>
<proteinExistence type="predicted"/>
<dbReference type="Pfam" id="PF25800">
    <property type="entry name" value="FimV_N"/>
    <property type="match status" value="1"/>
</dbReference>
<reference evidence="4 5" key="1">
    <citation type="submission" date="2020-07" db="EMBL/GenBank/DDBJ databases">
        <title>Taxonomic revisions and descriptions of new bacterial species based on genomic comparisons in the high-G+C-content subgroup of the family Alcaligenaceae.</title>
        <authorList>
            <person name="Szabo A."/>
            <person name="Felfoldi T."/>
        </authorList>
    </citation>
    <scope>NUCLEOTIDE SEQUENCE [LARGE SCALE GENOMIC DNA]</scope>
    <source>
        <strain evidence="4 5">DSM 25264</strain>
    </source>
</reference>
<keyword evidence="2" id="KW-0812">Transmembrane</keyword>
<name>A0A853FFV8_9BURK</name>
<dbReference type="Proteomes" id="UP000580517">
    <property type="component" value="Unassembled WGS sequence"/>
</dbReference>
<dbReference type="RefSeq" id="WP_129968823.1">
    <property type="nucleotide sequence ID" value="NZ_JACCEW010000002.1"/>
</dbReference>
<evidence type="ECO:0000259" key="3">
    <source>
        <dbReference type="Pfam" id="PF25800"/>
    </source>
</evidence>
<feature type="compositionally biased region" description="Low complexity" evidence="1">
    <location>
        <begin position="532"/>
        <end position="554"/>
    </location>
</feature>
<evidence type="ECO:0000313" key="5">
    <source>
        <dbReference type="Proteomes" id="UP000580517"/>
    </source>
</evidence>
<dbReference type="PROSITE" id="PS51257">
    <property type="entry name" value="PROKAR_LIPOPROTEIN"/>
    <property type="match status" value="1"/>
</dbReference>
<dbReference type="AlphaFoldDB" id="A0A853FFV8"/>
<feature type="compositionally biased region" description="Low complexity" evidence="1">
    <location>
        <begin position="485"/>
        <end position="505"/>
    </location>
</feature>
<feature type="region of interest" description="Disordered" evidence="1">
    <location>
        <begin position="373"/>
        <end position="618"/>
    </location>
</feature>
<feature type="compositionally biased region" description="Low complexity" evidence="1">
    <location>
        <begin position="460"/>
        <end position="478"/>
    </location>
</feature>
<comment type="caution">
    <text evidence="4">The sequence shown here is derived from an EMBL/GenBank/DDBJ whole genome shotgun (WGS) entry which is preliminary data.</text>
</comment>
<dbReference type="OrthoDB" id="5298707at2"/>
<dbReference type="InterPro" id="IPR020012">
    <property type="entry name" value="LysM_FimV"/>
</dbReference>
<feature type="compositionally biased region" description="Polar residues" evidence="1">
    <location>
        <begin position="609"/>
        <end position="618"/>
    </location>
</feature>
<keyword evidence="2" id="KW-1133">Transmembrane helix</keyword>
<feature type="compositionally biased region" description="Basic and acidic residues" evidence="1">
    <location>
        <begin position="402"/>
        <end position="413"/>
    </location>
</feature>